<feature type="domain" description="Major facilitator superfamily (MFS) profile" evidence="7">
    <location>
        <begin position="29"/>
        <end position="462"/>
    </location>
</feature>
<keyword evidence="2" id="KW-0813">Transport</keyword>
<dbReference type="InterPro" id="IPR036259">
    <property type="entry name" value="MFS_trans_sf"/>
</dbReference>
<feature type="transmembrane region" description="Helical" evidence="6">
    <location>
        <begin position="93"/>
        <end position="112"/>
    </location>
</feature>
<reference evidence="8" key="2">
    <citation type="submission" date="2017-05" db="UniProtKB">
        <authorList>
            <consortium name="EnsemblMetazoa"/>
        </authorList>
    </citation>
    <scope>IDENTIFICATION</scope>
</reference>
<evidence type="ECO:0000256" key="5">
    <source>
        <dbReference type="ARBA" id="ARBA00023136"/>
    </source>
</evidence>
<evidence type="ECO:0000256" key="4">
    <source>
        <dbReference type="ARBA" id="ARBA00022989"/>
    </source>
</evidence>
<dbReference type="GO" id="GO:0022857">
    <property type="term" value="F:transmembrane transporter activity"/>
    <property type="evidence" value="ECO:0007669"/>
    <property type="project" value="InterPro"/>
</dbReference>
<organism evidence="8">
    <name type="scientific">Amphimedon queenslandica</name>
    <name type="common">Sponge</name>
    <dbReference type="NCBI Taxonomy" id="400682"/>
    <lineage>
        <taxon>Eukaryota</taxon>
        <taxon>Metazoa</taxon>
        <taxon>Porifera</taxon>
        <taxon>Demospongiae</taxon>
        <taxon>Heteroscleromorpha</taxon>
        <taxon>Haplosclerida</taxon>
        <taxon>Niphatidae</taxon>
        <taxon>Amphimedon</taxon>
    </lineage>
</organism>
<keyword evidence="4 6" id="KW-1133">Transmembrane helix</keyword>
<feature type="transmembrane region" description="Helical" evidence="6">
    <location>
        <begin position="118"/>
        <end position="141"/>
    </location>
</feature>
<dbReference type="KEGG" id="aqu:105313502"/>
<evidence type="ECO:0000259" key="7">
    <source>
        <dbReference type="PROSITE" id="PS50850"/>
    </source>
</evidence>
<dbReference type="PANTHER" id="PTHR23511:SF34">
    <property type="entry name" value="SYNAPTIC VESICLE GLYCOPROTEIN 2"/>
    <property type="match status" value="1"/>
</dbReference>
<reference evidence="9" key="1">
    <citation type="journal article" date="2010" name="Nature">
        <title>The Amphimedon queenslandica genome and the evolution of animal complexity.</title>
        <authorList>
            <person name="Srivastava M."/>
            <person name="Simakov O."/>
            <person name="Chapman J."/>
            <person name="Fahey B."/>
            <person name="Gauthier M.E."/>
            <person name="Mitros T."/>
            <person name="Richards G.S."/>
            <person name="Conaco C."/>
            <person name="Dacre M."/>
            <person name="Hellsten U."/>
            <person name="Larroux C."/>
            <person name="Putnam N.H."/>
            <person name="Stanke M."/>
            <person name="Adamska M."/>
            <person name="Darling A."/>
            <person name="Degnan S.M."/>
            <person name="Oakley T.H."/>
            <person name="Plachetzki D.C."/>
            <person name="Zhai Y."/>
            <person name="Adamski M."/>
            <person name="Calcino A."/>
            <person name="Cummins S.F."/>
            <person name="Goodstein D.M."/>
            <person name="Harris C."/>
            <person name="Jackson D.J."/>
            <person name="Leys S.P."/>
            <person name="Shu S."/>
            <person name="Woodcroft B.J."/>
            <person name="Vervoort M."/>
            <person name="Kosik K.S."/>
            <person name="Manning G."/>
            <person name="Degnan B.M."/>
            <person name="Rokhsar D.S."/>
        </authorList>
    </citation>
    <scope>NUCLEOTIDE SEQUENCE [LARGE SCALE GENOMIC DNA]</scope>
</reference>
<evidence type="ECO:0000256" key="3">
    <source>
        <dbReference type="ARBA" id="ARBA00022692"/>
    </source>
</evidence>
<dbReference type="InParanoid" id="A0A1X7UFE7"/>
<dbReference type="Pfam" id="PF07690">
    <property type="entry name" value="MFS_1"/>
    <property type="match status" value="1"/>
</dbReference>
<proteinExistence type="predicted"/>
<dbReference type="SUPFAM" id="SSF103473">
    <property type="entry name" value="MFS general substrate transporter"/>
    <property type="match status" value="1"/>
</dbReference>
<sequence>MTRCRTTSHYPLIETLLQSIGLGPFQVLVFLLAGMTYFAYACESLTFTFISVQVTEEWSFSDVTFAILPASTCVGNIIGGLIFSYLSDRYGRIWPYATCMGVIHIFVALSALSKSFLMLVSLRFIASLGVGGIIAIVHPMLIEFLPTRYRGKVTLLTGFVRAIGSCVTGGLAYWLVSNYANGWRYFILATSIPSLFVVLYRLLFWVESPRYLINVNNRQKAWKTLSLIAKVNRKDIESFTSREQFINGNHNLQFENFRHQKSQWSTQVKLFFKIFKAPYLKTTLCYLFIYNTQNLAYYGSTLFLPTLLINFGIDPYFVTFTGFTAQIPGILLMAIIVEWPEFGRINTLRLFSGFTMLSFFLLAFVHQSQVGTSLFIVFIFFGMVPINTLLLTSISESYPTNVRSMTMAFMTGSSSVNGVWLPFASGYLASLSNTYTWLSPTIWGCFFLVQLCISLFLKMETRDKELPDVMNE</sequence>
<feature type="transmembrane region" description="Helical" evidence="6">
    <location>
        <begin position="348"/>
        <end position="366"/>
    </location>
</feature>
<dbReference type="InterPro" id="IPR020846">
    <property type="entry name" value="MFS_dom"/>
</dbReference>
<name>A0A1X7UFE7_AMPQE</name>
<accession>A0A1X7UFE7</accession>
<dbReference type="InterPro" id="IPR011701">
    <property type="entry name" value="MFS"/>
</dbReference>
<keyword evidence="9" id="KW-1185">Reference proteome</keyword>
<dbReference type="GO" id="GO:0016020">
    <property type="term" value="C:membrane"/>
    <property type="evidence" value="ECO:0007669"/>
    <property type="project" value="UniProtKB-SubCell"/>
</dbReference>
<evidence type="ECO:0000313" key="9">
    <source>
        <dbReference type="Proteomes" id="UP000007879"/>
    </source>
</evidence>
<evidence type="ECO:0000313" key="8">
    <source>
        <dbReference type="EnsemblMetazoa" id="Aqu2.1.26365_001"/>
    </source>
</evidence>
<feature type="transmembrane region" description="Helical" evidence="6">
    <location>
        <begin position="153"/>
        <end position="176"/>
    </location>
</feature>
<dbReference type="PANTHER" id="PTHR23511">
    <property type="entry name" value="SYNAPTIC VESICLE GLYCOPROTEIN 2"/>
    <property type="match status" value="1"/>
</dbReference>
<feature type="transmembrane region" description="Helical" evidence="6">
    <location>
        <begin position="406"/>
        <end position="429"/>
    </location>
</feature>
<dbReference type="OrthoDB" id="10262656at2759"/>
<dbReference type="PROSITE" id="PS50850">
    <property type="entry name" value="MFS"/>
    <property type="match status" value="1"/>
</dbReference>
<evidence type="ECO:0000256" key="1">
    <source>
        <dbReference type="ARBA" id="ARBA00004141"/>
    </source>
</evidence>
<feature type="transmembrane region" description="Helical" evidence="6">
    <location>
        <begin position="283"/>
        <end position="304"/>
    </location>
</feature>
<feature type="transmembrane region" description="Helical" evidence="6">
    <location>
        <begin position="435"/>
        <end position="457"/>
    </location>
</feature>
<dbReference type="AlphaFoldDB" id="A0A1X7UFE7"/>
<protein>
    <recommendedName>
        <fullName evidence="7">Major facilitator superfamily (MFS) profile domain-containing protein</fullName>
    </recommendedName>
</protein>
<dbReference type="Gene3D" id="1.20.1250.20">
    <property type="entry name" value="MFS general substrate transporter like domains"/>
    <property type="match status" value="1"/>
</dbReference>
<keyword evidence="5 6" id="KW-0472">Membrane</keyword>
<dbReference type="Proteomes" id="UP000007879">
    <property type="component" value="Unassembled WGS sequence"/>
</dbReference>
<feature type="transmembrane region" description="Helical" evidence="6">
    <location>
        <begin position="316"/>
        <end position="336"/>
    </location>
</feature>
<dbReference type="EnsemblMetazoa" id="Aqu2.1.26365_001">
    <property type="protein sequence ID" value="Aqu2.1.26365_001"/>
    <property type="gene ID" value="Aqu2.1.26365"/>
</dbReference>
<feature type="transmembrane region" description="Helical" evidence="6">
    <location>
        <begin position="60"/>
        <end position="86"/>
    </location>
</feature>
<feature type="transmembrane region" description="Helical" evidence="6">
    <location>
        <begin position="20"/>
        <end position="40"/>
    </location>
</feature>
<evidence type="ECO:0000256" key="2">
    <source>
        <dbReference type="ARBA" id="ARBA00022448"/>
    </source>
</evidence>
<feature type="transmembrane region" description="Helical" evidence="6">
    <location>
        <begin position="182"/>
        <end position="203"/>
    </location>
</feature>
<comment type="subcellular location">
    <subcellularLocation>
        <location evidence="1">Membrane</location>
        <topology evidence="1">Multi-pass membrane protein</topology>
    </subcellularLocation>
</comment>
<dbReference type="eggNOG" id="KOG0253">
    <property type="taxonomic scope" value="Eukaryota"/>
</dbReference>
<keyword evidence="3 6" id="KW-0812">Transmembrane</keyword>
<dbReference type="OMA" id="LWIAYFM"/>
<gene>
    <name evidence="8" type="primary">105313502</name>
</gene>
<feature type="transmembrane region" description="Helical" evidence="6">
    <location>
        <begin position="372"/>
        <end position="394"/>
    </location>
</feature>
<dbReference type="EnsemblMetazoa" id="XM_011406989.2">
    <property type="protein sequence ID" value="XP_011405291.1"/>
    <property type="gene ID" value="LOC105313502"/>
</dbReference>
<evidence type="ECO:0000256" key="6">
    <source>
        <dbReference type="SAM" id="Phobius"/>
    </source>
</evidence>